<reference evidence="3" key="1">
    <citation type="journal article" date="2019" name="Int. J. Syst. Evol. Microbiol.">
        <title>The Global Catalogue of Microorganisms (GCM) 10K type strain sequencing project: providing services to taxonomists for standard genome sequencing and annotation.</title>
        <authorList>
            <consortium name="The Broad Institute Genomics Platform"/>
            <consortium name="The Broad Institute Genome Sequencing Center for Infectious Disease"/>
            <person name="Wu L."/>
            <person name="Ma J."/>
        </authorList>
    </citation>
    <scope>NUCLEOTIDE SEQUENCE [LARGE SCALE GENOMIC DNA]</scope>
    <source>
        <strain evidence="3">PJ61</strain>
    </source>
</reference>
<dbReference type="RefSeq" id="WP_376976785.1">
    <property type="nucleotide sequence ID" value="NZ_JBHSDQ010000002.1"/>
</dbReference>
<dbReference type="EMBL" id="JBHSDQ010000002">
    <property type="protein sequence ID" value="MFC4395626.1"/>
    <property type="molecule type" value="Genomic_DNA"/>
</dbReference>
<keyword evidence="1" id="KW-0812">Transmembrane</keyword>
<dbReference type="Proteomes" id="UP001595778">
    <property type="component" value="Unassembled WGS sequence"/>
</dbReference>
<keyword evidence="3" id="KW-1185">Reference proteome</keyword>
<feature type="transmembrane region" description="Helical" evidence="1">
    <location>
        <begin position="20"/>
        <end position="37"/>
    </location>
</feature>
<sequence length="243" mass="27080">MSGRRHSVRAGRGTVRRRRWLLLAVSLFAQLAAYLLWRPAMLRWGTEGTEAVEPLPGDGLEPRPVFQSTRAITIDAPPDRVWPWIVQMGIYRAGFYTHDRVERTLFHARYVEGKHSATRIHPELQDLKVGDKVPYGAGVFATVSELELNKHLVAGEQFILRTLPGNRTRFIIRYRGPGYLSAAVRGAGPDAPAVTRALASTLRNVPGALMLARGVDLFIGDPLHHYMEVGVLRGVKQRAESST</sequence>
<name>A0ABV8WIE2_9MICC</name>
<accession>A0ABV8WIE2</accession>
<protein>
    <submittedName>
        <fullName evidence="2">Uncharacterized protein</fullName>
    </submittedName>
</protein>
<evidence type="ECO:0000256" key="1">
    <source>
        <dbReference type="SAM" id="Phobius"/>
    </source>
</evidence>
<comment type="caution">
    <text evidence="2">The sequence shown here is derived from an EMBL/GenBank/DDBJ whole genome shotgun (WGS) entry which is preliminary data.</text>
</comment>
<evidence type="ECO:0000313" key="2">
    <source>
        <dbReference type="EMBL" id="MFC4395626.1"/>
    </source>
</evidence>
<dbReference type="SUPFAM" id="SSF55961">
    <property type="entry name" value="Bet v1-like"/>
    <property type="match status" value="1"/>
</dbReference>
<evidence type="ECO:0000313" key="3">
    <source>
        <dbReference type="Proteomes" id="UP001595778"/>
    </source>
</evidence>
<organism evidence="2 3">
    <name type="scientific">Arthrobacter sedimenti</name>
    <dbReference type="NCBI Taxonomy" id="2694931"/>
    <lineage>
        <taxon>Bacteria</taxon>
        <taxon>Bacillati</taxon>
        <taxon>Actinomycetota</taxon>
        <taxon>Actinomycetes</taxon>
        <taxon>Micrococcales</taxon>
        <taxon>Micrococcaceae</taxon>
        <taxon>Arthrobacter</taxon>
    </lineage>
</organism>
<proteinExistence type="predicted"/>
<keyword evidence="1" id="KW-1133">Transmembrane helix</keyword>
<gene>
    <name evidence="2" type="ORF">ACFO0G_05940</name>
</gene>
<keyword evidence="1" id="KW-0472">Membrane</keyword>